<organism evidence="3 4">
    <name type="scientific">Pedobacter flavus</name>
    <dbReference type="NCBI Taxonomy" id="3113906"/>
    <lineage>
        <taxon>Bacteria</taxon>
        <taxon>Pseudomonadati</taxon>
        <taxon>Bacteroidota</taxon>
        <taxon>Sphingobacteriia</taxon>
        <taxon>Sphingobacteriales</taxon>
        <taxon>Sphingobacteriaceae</taxon>
        <taxon>Pedobacter</taxon>
    </lineage>
</organism>
<comment type="caution">
    <text evidence="3">The sequence shown here is derived from an EMBL/GenBank/DDBJ whole genome shotgun (WGS) entry which is preliminary data.</text>
</comment>
<gene>
    <name evidence="3" type="ORF">VRU49_09505</name>
</gene>
<dbReference type="SUPFAM" id="SSF52833">
    <property type="entry name" value="Thioredoxin-like"/>
    <property type="match status" value="1"/>
</dbReference>
<accession>A0ABU7H2W1</accession>
<name>A0ABU7H2W1_9SPHI</name>
<evidence type="ECO:0000256" key="1">
    <source>
        <dbReference type="SAM" id="SignalP"/>
    </source>
</evidence>
<evidence type="ECO:0000313" key="4">
    <source>
        <dbReference type="Proteomes" id="UP001337681"/>
    </source>
</evidence>
<dbReference type="InterPro" id="IPR013766">
    <property type="entry name" value="Thioredoxin_domain"/>
</dbReference>
<keyword evidence="1" id="KW-0732">Signal</keyword>
<proteinExistence type="predicted"/>
<protein>
    <submittedName>
        <fullName evidence="3">Thioredoxin family protein</fullName>
    </submittedName>
</protein>
<dbReference type="InterPro" id="IPR036249">
    <property type="entry name" value="Thioredoxin-like_sf"/>
</dbReference>
<feature type="signal peptide" evidence="1">
    <location>
        <begin position="1"/>
        <end position="18"/>
    </location>
</feature>
<dbReference type="CDD" id="cd02969">
    <property type="entry name" value="PRX_like1"/>
    <property type="match status" value="1"/>
</dbReference>
<sequence length="201" mass="22393">MRVFVLLLFMIVNFSVNAQTTGYKVGDIASDFDLKNIDGKQVSLKNYTNAKGFIVIFTCNTCPYSIAYEDRIIALHNKYSALGFPVIAINPNDPNHPGESYVNMQERAKSKKFPFAYLMDPDHIFTKKYGANRTPHTFILSKGTNGNVVEYIGAIDSDTDNAKGGGDKFVELALNSLLQNKKPETTFTKAIGCTIKWKKTT</sequence>
<feature type="chain" id="PRO_5045333448" evidence="1">
    <location>
        <begin position="19"/>
        <end position="201"/>
    </location>
</feature>
<feature type="domain" description="Thioredoxin" evidence="2">
    <location>
        <begin position="23"/>
        <end position="179"/>
    </location>
</feature>
<dbReference type="PROSITE" id="PS51352">
    <property type="entry name" value="THIOREDOXIN_2"/>
    <property type="match status" value="1"/>
</dbReference>
<dbReference type="PANTHER" id="PTHR43640">
    <property type="entry name" value="OS07G0260300 PROTEIN"/>
    <property type="match status" value="1"/>
</dbReference>
<dbReference type="RefSeq" id="WP_330146545.1">
    <property type="nucleotide sequence ID" value="NZ_JAZDQU010000002.1"/>
</dbReference>
<evidence type="ECO:0000259" key="2">
    <source>
        <dbReference type="PROSITE" id="PS51352"/>
    </source>
</evidence>
<dbReference type="Pfam" id="PF00578">
    <property type="entry name" value="AhpC-TSA"/>
    <property type="match status" value="1"/>
</dbReference>
<dbReference type="Gene3D" id="3.40.30.10">
    <property type="entry name" value="Glutaredoxin"/>
    <property type="match status" value="1"/>
</dbReference>
<dbReference type="EMBL" id="JAZDQU010000002">
    <property type="protein sequence ID" value="MEE1885650.1"/>
    <property type="molecule type" value="Genomic_DNA"/>
</dbReference>
<dbReference type="PANTHER" id="PTHR43640:SF1">
    <property type="entry name" value="THIOREDOXIN-DEPENDENT PEROXIREDOXIN"/>
    <property type="match status" value="1"/>
</dbReference>
<dbReference type="InterPro" id="IPR047262">
    <property type="entry name" value="PRX-like1"/>
</dbReference>
<dbReference type="InterPro" id="IPR000866">
    <property type="entry name" value="AhpC/TSA"/>
</dbReference>
<dbReference type="Proteomes" id="UP001337681">
    <property type="component" value="Unassembled WGS sequence"/>
</dbReference>
<keyword evidence="4" id="KW-1185">Reference proteome</keyword>
<evidence type="ECO:0000313" key="3">
    <source>
        <dbReference type="EMBL" id="MEE1885650.1"/>
    </source>
</evidence>
<reference evidence="3 4" key="1">
    <citation type="submission" date="2024-01" db="EMBL/GenBank/DDBJ databases">
        <title>Pedobacter sp. nov., isolated from oil-contaminated soil.</title>
        <authorList>
            <person name="Le N.T.T."/>
        </authorList>
    </citation>
    <scope>NUCLEOTIDE SEQUENCE [LARGE SCALE GENOMIC DNA]</scope>
    <source>
        <strain evidence="3 4">VNH31</strain>
    </source>
</reference>